<evidence type="ECO:0000256" key="6">
    <source>
        <dbReference type="ARBA" id="ARBA00022989"/>
    </source>
</evidence>
<dbReference type="EMBL" id="JAKJHZ010000005">
    <property type="protein sequence ID" value="MCF6377272.1"/>
    <property type="molecule type" value="Genomic_DNA"/>
</dbReference>
<keyword evidence="6 10" id="KW-1133">Transmembrane helix</keyword>
<dbReference type="Pfam" id="PF07730">
    <property type="entry name" value="HisKA_3"/>
    <property type="match status" value="1"/>
</dbReference>
<evidence type="ECO:0000256" key="8">
    <source>
        <dbReference type="ARBA" id="ARBA00023136"/>
    </source>
</evidence>
<evidence type="ECO:0000256" key="10">
    <source>
        <dbReference type="SAM" id="Phobius"/>
    </source>
</evidence>
<feature type="domain" description="Signal transduction histidine kinase subgroup 3 dimerisation and phosphoacceptor" evidence="12">
    <location>
        <begin position="315"/>
        <end position="378"/>
    </location>
</feature>
<keyword evidence="3" id="KW-0808">Transferase</keyword>
<dbReference type="PANTHER" id="PTHR24421">
    <property type="entry name" value="NITRATE/NITRITE SENSOR PROTEIN NARX-RELATED"/>
    <property type="match status" value="1"/>
</dbReference>
<keyword evidence="2" id="KW-1003">Cell membrane</keyword>
<proteinExistence type="predicted"/>
<feature type="transmembrane region" description="Helical" evidence="10">
    <location>
        <begin position="137"/>
        <end position="158"/>
    </location>
</feature>
<evidence type="ECO:0000256" key="9">
    <source>
        <dbReference type="SAM" id="MobiDB-lite"/>
    </source>
</evidence>
<keyword evidence="4 10" id="KW-0812">Transmembrane</keyword>
<comment type="caution">
    <text evidence="13">The sequence shown here is derived from an EMBL/GenBank/DDBJ whole genome shotgun (WGS) entry which is preliminary data.</text>
</comment>
<dbReference type="RefSeq" id="WP_236400581.1">
    <property type="nucleotide sequence ID" value="NZ_JAKJHZ010000005.1"/>
</dbReference>
<evidence type="ECO:0000256" key="4">
    <source>
        <dbReference type="ARBA" id="ARBA00022692"/>
    </source>
</evidence>
<dbReference type="Gene3D" id="3.30.565.10">
    <property type="entry name" value="Histidine kinase-like ATPase, C-terminal domain"/>
    <property type="match status" value="1"/>
</dbReference>
<dbReference type="InterPro" id="IPR011712">
    <property type="entry name" value="Sig_transdc_His_kin_sub3_dim/P"/>
</dbReference>
<dbReference type="Gene3D" id="1.20.5.1930">
    <property type="match status" value="1"/>
</dbReference>
<evidence type="ECO:0000256" key="5">
    <source>
        <dbReference type="ARBA" id="ARBA00022777"/>
    </source>
</evidence>
<feature type="domain" description="Histidine kinase/HSP90-like ATPase" evidence="11">
    <location>
        <begin position="421"/>
        <end position="506"/>
    </location>
</feature>
<evidence type="ECO:0000256" key="3">
    <source>
        <dbReference type="ARBA" id="ARBA00022679"/>
    </source>
</evidence>
<evidence type="ECO:0000259" key="11">
    <source>
        <dbReference type="Pfam" id="PF02518"/>
    </source>
</evidence>
<dbReference type="Proteomes" id="UP001201161">
    <property type="component" value="Unassembled WGS sequence"/>
</dbReference>
<evidence type="ECO:0000313" key="13">
    <source>
        <dbReference type="EMBL" id="MCF6377272.1"/>
    </source>
</evidence>
<accession>A0ABS9H7S2</accession>
<keyword evidence="7" id="KW-0902">Two-component regulatory system</keyword>
<protein>
    <submittedName>
        <fullName evidence="13">Sensor histidine kinase</fullName>
    </submittedName>
</protein>
<organism evidence="13 14">
    <name type="scientific">Nocardioides potassii</name>
    <dbReference type="NCBI Taxonomy" id="2911371"/>
    <lineage>
        <taxon>Bacteria</taxon>
        <taxon>Bacillati</taxon>
        <taxon>Actinomycetota</taxon>
        <taxon>Actinomycetes</taxon>
        <taxon>Propionibacteriales</taxon>
        <taxon>Nocardioidaceae</taxon>
        <taxon>Nocardioides</taxon>
    </lineage>
</organism>
<dbReference type="InterPro" id="IPR036890">
    <property type="entry name" value="HATPase_C_sf"/>
</dbReference>
<name>A0ABS9H7S2_9ACTN</name>
<keyword evidence="14" id="KW-1185">Reference proteome</keyword>
<keyword evidence="5 13" id="KW-0418">Kinase</keyword>
<comment type="subcellular location">
    <subcellularLocation>
        <location evidence="1">Cell membrane</location>
        <topology evidence="1">Multi-pass membrane protein</topology>
    </subcellularLocation>
</comment>
<evidence type="ECO:0000256" key="7">
    <source>
        <dbReference type="ARBA" id="ARBA00023012"/>
    </source>
</evidence>
<reference evidence="13 14" key="1">
    <citation type="submission" date="2022-01" db="EMBL/GenBank/DDBJ databases">
        <title>Nocardioides sp. nov., an actinomycete isolated from mining soil.</title>
        <authorList>
            <person name="Liu L."/>
        </authorList>
    </citation>
    <scope>NUCLEOTIDE SEQUENCE [LARGE SCALE GENOMIC DNA]</scope>
    <source>
        <strain evidence="13 14">KLBMP 9356</strain>
    </source>
</reference>
<dbReference type="PANTHER" id="PTHR24421:SF37">
    <property type="entry name" value="SENSOR HISTIDINE KINASE NARS"/>
    <property type="match status" value="1"/>
</dbReference>
<sequence length="523" mass="55886">MTPPSTQDAGVSRPALQSWRTTTAVRVFALALATGTVLSRGDLVTSAPMLVVLCLVAAVSSLFEWMTRNRPTHWHAVGEAVAVTMLLISTSTTPELGAYLAVAPIAAGVRHGLVTALNVTLVSGLTAAVAASPQDDALVQLGGALPWLVIGLGVGLLAGWQSRSTRDLAARQAPYAAAHHLMARIHHLASSGSLGLNSASLAMELDAAMRAATGGARSTIFVVEPDHTLRPLNGGDDVDRMRQEIELPDPERTPGAAVVPLRGVQQVLGYCVVVGVPRWTPELDERAQHVADEFAVRLDTAVLFDEVRSLATSEERNRIAREMHDGVAQEIVGLGYIVDEIESISDQQQTRELASALRAEITRLVSEIRFSIFDLRHEVSDGRLSSSLADYAREVGHATGLRVHLSLAESGPPLPSRTATEVLRVAQEAIGNVRKHSRATNMWVVLDSDGARLSLEVSDDGIGNAEPREHHWGLQTMRERARTVGADLDITTRPDGGTVVSLRSPVTAPHEGETAHGHHRATG</sequence>
<keyword evidence="8 10" id="KW-0472">Membrane</keyword>
<evidence type="ECO:0000313" key="14">
    <source>
        <dbReference type="Proteomes" id="UP001201161"/>
    </source>
</evidence>
<evidence type="ECO:0000259" key="12">
    <source>
        <dbReference type="Pfam" id="PF07730"/>
    </source>
</evidence>
<evidence type="ECO:0000256" key="1">
    <source>
        <dbReference type="ARBA" id="ARBA00004651"/>
    </source>
</evidence>
<dbReference type="InterPro" id="IPR050482">
    <property type="entry name" value="Sensor_HK_TwoCompSys"/>
</dbReference>
<gene>
    <name evidence="13" type="ORF">L2K70_06625</name>
</gene>
<feature type="transmembrane region" description="Helical" evidence="10">
    <location>
        <begin position="43"/>
        <end position="63"/>
    </location>
</feature>
<dbReference type="Pfam" id="PF02518">
    <property type="entry name" value="HATPase_c"/>
    <property type="match status" value="1"/>
</dbReference>
<feature type="region of interest" description="Disordered" evidence="9">
    <location>
        <begin position="490"/>
        <end position="523"/>
    </location>
</feature>
<dbReference type="CDD" id="cd16917">
    <property type="entry name" value="HATPase_UhpB-NarQ-NarX-like"/>
    <property type="match status" value="1"/>
</dbReference>
<dbReference type="GO" id="GO:0016301">
    <property type="term" value="F:kinase activity"/>
    <property type="evidence" value="ECO:0007669"/>
    <property type="project" value="UniProtKB-KW"/>
</dbReference>
<dbReference type="SUPFAM" id="SSF55874">
    <property type="entry name" value="ATPase domain of HSP90 chaperone/DNA topoisomerase II/histidine kinase"/>
    <property type="match status" value="1"/>
</dbReference>
<feature type="transmembrane region" description="Helical" evidence="10">
    <location>
        <begin position="113"/>
        <end position="131"/>
    </location>
</feature>
<dbReference type="InterPro" id="IPR003594">
    <property type="entry name" value="HATPase_dom"/>
</dbReference>
<evidence type="ECO:0000256" key="2">
    <source>
        <dbReference type="ARBA" id="ARBA00022475"/>
    </source>
</evidence>